<dbReference type="Gene3D" id="2.30.30.40">
    <property type="entry name" value="SH3 Domains"/>
    <property type="match status" value="1"/>
</dbReference>
<feature type="domain" description="Myosin motor" evidence="12">
    <location>
        <begin position="1"/>
        <end position="248"/>
    </location>
</feature>
<keyword evidence="1 8" id="KW-0728">SH3 domain</keyword>
<evidence type="ECO:0000256" key="5">
    <source>
        <dbReference type="ARBA" id="ARBA00023123"/>
    </source>
</evidence>
<dbReference type="Pfam" id="PF06017">
    <property type="entry name" value="Myosin_TH1"/>
    <property type="match status" value="1"/>
</dbReference>
<dbReference type="PROSITE" id="PS51456">
    <property type="entry name" value="MYOSIN_MOTOR"/>
    <property type="match status" value="1"/>
</dbReference>
<dbReference type="GO" id="GO:0005524">
    <property type="term" value="F:ATP binding"/>
    <property type="evidence" value="ECO:0007669"/>
    <property type="project" value="UniProtKB-KW"/>
</dbReference>
<dbReference type="GO" id="GO:0005737">
    <property type="term" value="C:cytoplasm"/>
    <property type="evidence" value="ECO:0007669"/>
    <property type="project" value="TreeGrafter"/>
</dbReference>
<dbReference type="SUPFAM" id="SSF52540">
    <property type="entry name" value="P-loop containing nucleoside triphosphate hydrolases"/>
    <property type="match status" value="1"/>
</dbReference>
<dbReference type="GO" id="GO:0007015">
    <property type="term" value="P:actin filament organization"/>
    <property type="evidence" value="ECO:0007669"/>
    <property type="project" value="TreeGrafter"/>
</dbReference>
<feature type="domain" description="TH1" evidence="13">
    <location>
        <begin position="286"/>
        <end position="475"/>
    </location>
</feature>
<dbReference type="InterPro" id="IPR001452">
    <property type="entry name" value="SH3_domain"/>
</dbReference>
<reference evidence="14" key="2">
    <citation type="submission" date="2025-08" db="UniProtKB">
        <authorList>
            <consortium name="Ensembl"/>
        </authorList>
    </citation>
    <scope>IDENTIFICATION</scope>
</reference>
<evidence type="ECO:0000259" key="11">
    <source>
        <dbReference type="PROSITE" id="PS50002"/>
    </source>
</evidence>
<dbReference type="SMART" id="SM00242">
    <property type="entry name" value="MYSc"/>
    <property type="match status" value="1"/>
</dbReference>
<evidence type="ECO:0000256" key="7">
    <source>
        <dbReference type="ARBA" id="ARBA00023203"/>
    </source>
</evidence>
<evidence type="ECO:0000256" key="3">
    <source>
        <dbReference type="ARBA" id="ARBA00022840"/>
    </source>
</evidence>
<reference evidence="15" key="1">
    <citation type="submission" date="2016-06" db="EMBL/GenBank/DDBJ databases">
        <title>De novo assembly and RNA-Seq shows season-dependent expression and editing in black bear kidneys.</title>
        <authorList>
            <person name="Korstanje R."/>
            <person name="Srivastava A."/>
            <person name="Sarsani V.K."/>
            <person name="Sheehan S.M."/>
            <person name="Seger R.L."/>
            <person name="Barter M.E."/>
            <person name="Lindqvist C."/>
            <person name="Brody L.C."/>
            <person name="Mullikin J.C."/>
        </authorList>
    </citation>
    <scope>NUCLEOTIDE SEQUENCE [LARGE SCALE GENOMIC DNA]</scope>
</reference>
<keyword evidence="2" id="KW-0547">Nucleotide-binding</keyword>
<dbReference type="GO" id="GO:0005902">
    <property type="term" value="C:microvillus"/>
    <property type="evidence" value="ECO:0007669"/>
    <property type="project" value="TreeGrafter"/>
</dbReference>
<dbReference type="GO" id="GO:0005516">
    <property type="term" value="F:calmodulin binding"/>
    <property type="evidence" value="ECO:0007669"/>
    <property type="project" value="UniProtKB-KW"/>
</dbReference>
<dbReference type="FunFam" id="2.30.30.40:FF:000072">
    <property type="entry name" value="Unconventional Myosin IB"/>
    <property type="match status" value="1"/>
</dbReference>
<dbReference type="Gene3D" id="1.20.5.4820">
    <property type="match status" value="1"/>
</dbReference>
<evidence type="ECO:0000313" key="15">
    <source>
        <dbReference type="Proteomes" id="UP000291022"/>
    </source>
</evidence>
<dbReference type="PANTHER" id="PTHR13140:SF663">
    <property type="entry name" value="UNCONVENTIONAL MYOSIN-IF"/>
    <property type="match status" value="1"/>
</dbReference>
<dbReference type="GO" id="GO:0000146">
    <property type="term" value="F:microfilament motor activity"/>
    <property type="evidence" value="ECO:0007669"/>
    <property type="project" value="TreeGrafter"/>
</dbReference>
<proteinExistence type="inferred from homology"/>
<name>A0A452QMC3_URSAM</name>
<protein>
    <submittedName>
        <fullName evidence="14">Myosin IF</fullName>
    </submittedName>
</protein>
<dbReference type="Pfam" id="PF00018">
    <property type="entry name" value="SH3_1"/>
    <property type="match status" value="1"/>
</dbReference>
<dbReference type="PRINTS" id="PR00452">
    <property type="entry name" value="SH3DOMAIN"/>
</dbReference>
<dbReference type="FunFam" id="1.20.5.4820:FF:000004">
    <property type="entry name" value="Myosin IE"/>
    <property type="match status" value="1"/>
</dbReference>
<comment type="caution">
    <text evidence="9">Lacks conserved residue(s) required for the propagation of feature annotation.</text>
</comment>
<evidence type="ECO:0000259" key="12">
    <source>
        <dbReference type="PROSITE" id="PS51456"/>
    </source>
</evidence>
<dbReference type="SMART" id="SM00326">
    <property type="entry name" value="SH3"/>
    <property type="match status" value="1"/>
</dbReference>
<evidence type="ECO:0000256" key="2">
    <source>
        <dbReference type="ARBA" id="ARBA00022741"/>
    </source>
</evidence>
<dbReference type="PANTHER" id="PTHR13140">
    <property type="entry name" value="MYOSIN"/>
    <property type="match status" value="1"/>
</dbReference>
<comment type="similarity">
    <text evidence="9">Belongs to the TRAFAC class myosin-kinesin ATPase superfamily. Myosin family.</text>
</comment>
<dbReference type="GeneTree" id="ENSGT00940000158870"/>
<dbReference type="GO" id="GO:0016459">
    <property type="term" value="C:myosin complex"/>
    <property type="evidence" value="ECO:0007669"/>
    <property type="project" value="UniProtKB-KW"/>
</dbReference>
<evidence type="ECO:0000256" key="6">
    <source>
        <dbReference type="ARBA" id="ARBA00023175"/>
    </source>
</evidence>
<dbReference type="PROSITE" id="PS50096">
    <property type="entry name" value="IQ"/>
    <property type="match status" value="1"/>
</dbReference>
<evidence type="ECO:0000256" key="8">
    <source>
        <dbReference type="PROSITE-ProRule" id="PRU00192"/>
    </source>
</evidence>
<evidence type="ECO:0000313" key="14">
    <source>
        <dbReference type="Ensembl" id="ENSUAMP00000006476.1"/>
    </source>
</evidence>
<dbReference type="InterPro" id="IPR036961">
    <property type="entry name" value="Kinesin_motor_dom_sf"/>
</dbReference>
<accession>A0A452QMC3</accession>
<dbReference type="AlphaFoldDB" id="A0A452QMC3"/>
<dbReference type="PROSITE" id="PS51757">
    <property type="entry name" value="TH1"/>
    <property type="match status" value="1"/>
</dbReference>
<dbReference type="Proteomes" id="UP000291022">
    <property type="component" value="Unassembled WGS sequence"/>
</dbReference>
<dbReference type="InterPro" id="IPR027417">
    <property type="entry name" value="P-loop_NTPase"/>
</dbReference>
<dbReference type="InterPro" id="IPR035507">
    <property type="entry name" value="Ie/If_SH3"/>
</dbReference>
<keyword evidence="4" id="KW-0112">Calmodulin-binding</keyword>
<dbReference type="InterPro" id="IPR010926">
    <property type="entry name" value="Myosin_TH1"/>
</dbReference>
<evidence type="ECO:0000256" key="1">
    <source>
        <dbReference type="ARBA" id="ARBA00022443"/>
    </source>
</evidence>
<evidence type="ECO:0000256" key="4">
    <source>
        <dbReference type="ARBA" id="ARBA00022860"/>
    </source>
</evidence>
<keyword evidence="7 9" id="KW-0009">Actin-binding</keyword>
<evidence type="ECO:0000259" key="13">
    <source>
        <dbReference type="PROSITE" id="PS51757"/>
    </source>
</evidence>
<keyword evidence="5 9" id="KW-0518">Myosin</keyword>
<keyword evidence="3" id="KW-0067">ATP-binding</keyword>
<keyword evidence="15" id="KW-1185">Reference proteome</keyword>
<reference evidence="14" key="3">
    <citation type="submission" date="2025-09" db="UniProtKB">
        <authorList>
            <consortium name="Ensembl"/>
        </authorList>
    </citation>
    <scope>IDENTIFICATION</scope>
</reference>
<dbReference type="PROSITE" id="PS50002">
    <property type="entry name" value="SH3"/>
    <property type="match status" value="1"/>
</dbReference>
<sequence length="632" mass="71891">VAAGSGQAEPLPPGIMSVLDDVCATMHATGGGADQTLLQKLQAAVGTHEHFNSWSSGFVIHHYAGKVSYDVNGFCERNRDVLFSDLIELMQTSEQAFLRMLFPEKLDVDKKGRPSTAGSKIKKQANDLVATLKRCTPHYIRCIKPNETKKPRDWEESRVKHQVEYLGLKENIRVRRAGFAYRRQFSKFLQRYAILTPETWPQWRGDERQGVQHLLRAVNMEPDQYQMGSTKVFVKNPESLFLLEEMRERKFDGFARTIQKAWRRHVAVRKYEEMREEASNILLHKKERRRNSINRNFVGDYLGLEERPELRQFLGKRERVDFADSVTKYDRRFKPIKRDLILTPKCVYIIGREKVKKGPEKGQVREVLKKKLEIQALRGVSLSTRQDDFFILQEDAADSFLESVFKTEFVSLLSKRFEEAARRALPLTFSDTLQFRVKKEGWGGGGTRSVTFSRGSGEVAVLKASGRSLTVSVGDGLPKSSKPTRKGMAQGRPRRSAQAPTRAAPGPPRASLWPLRGPPSSALRASRRPRARPPSEHNTEFLNVPDQGVAGMQRKRSVGQRPVPGVGRPKPQPRTHGPRCRALYQYVGQDVDELSFNVNEVIEILMEDSSGWWKGRLHGQEGLFPGNYVEKI</sequence>
<dbReference type="SUPFAM" id="SSF50044">
    <property type="entry name" value="SH3-domain"/>
    <property type="match status" value="1"/>
</dbReference>
<keyword evidence="6" id="KW-0505">Motor protein</keyword>
<feature type="region of interest" description="Actin-binding" evidence="9">
    <location>
        <begin position="125"/>
        <end position="147"/>
    </location>
</feature>
<dbReference type="GO" id="GO:0005886">
    <property type="term" value="C:plasma membrane"/>
    <property type="evidence" value="ECO:0007669"/>
    <property type="project" value="TreeGrafter"/>
</dbReference>
<dbReference type="InterPro" id="IPR001609">
    <property type="entry name" value="Myosin_head_motor_dom-like"/>
</dbReference>
<dbReference type="CDD" id="cd11827">
    <property type="entry name" value="SH3_MyoIe_If_like"/>
    <property type="match status" value="1"/>
</dbReference>
<dbReference type="Pfam" id="PF00063">
    <property type="entry name" value="Myosin_head"/>
    <property type="match status" value="1"/>
</dbReference>
<dbReference type="Gene3D" id="3.40.850.10">
    <property type="entry name" value="Kinesin motor domain"/>
    <property type="match status" value="1"/>
</dbReference>
<evidence type="ECO:0000256" key="10">
    <source>
        <dbReference type="SAM" id="MobiDB-lite"/>
    </source>
</evidence>
<dbReference type="GO" id="GO:0006897">
    <property type="term" value="P:endocytosis"/>
    <property type="evidence" value="ECO:0007669"/>
    <property type="project" value="TreeGrafter"/>
</dbReference>
<evidence type="ECO:0000256" key="9">
    <source>
        <dbReference type="PROSITE-ProRule" id="PRU00782"/>
    </source>
</evidence>
<dbReference type="Gene3D" id="1.20.58.530">
    <property type="match status" value="1"/>
</dbReference>
<organism evidence="14 15">
    <name type="scientific">Ursus americanus</name>
    <name type="common">American black bear</name>
    <name type="synonym">Euarctos americanus</name>
    <dbReference type="NCBI Taxonomy" id="9643"/>
    <lineage>
        <taxon>Eukaryota</taxon>
        <taxon>Metazoa</taxon>
        <taxon>Chordata</taxon>
        <taxon>Craniata</taxon>
        <taxon>Vertebrata</taxon>
        <taxon>Euteleostomi</taxon>
        <taxon>Mammalia</taxon>
        <taxon>Eutheria</taxon>
        <taxon>Laurasiatheria</taxon>
        <taxon>Carnivora</taxon>
        <taxon>Caniformia</taxon>
        <taxon>Ursidae</taxon>
        <taxon>Ursus</taxon>
    </lineage>
</organism>
<dbReference type="InterPro" id="IPR036028">
    <property type="entry name" value="SH3-like_dom_sf"/>
</dbReference>
<dbReference type="Ensembl" id="ENSUAMT00000007323.1">
    <property type="protein sequence ID" value="ENSUAMP00000006476.1"/>
    <property type="gene ID" value="ENSUAMG00000005512.1"/>
</dbReference>
<feature type="region of interest" description="Disordered" evidence="10">
    <location>
        <begin position="471"/>
        <end position="578"/>
    </location>
</feature>
<feature type="domain" description="SH3" evidence="11">
    <location>
        <begin position="575"/>
        <end position="632"/>
    </location>
</feature>
<dbReference type="GO" id="GO:0051015">
    <property type="term" value="F:actin filament binding"/>
    <property type="evidence" value="ECO:0007669"/>
    <property type="project" value="TreeGrafter"/>
</dbReference>